<organism evidence="3">
    <name type="scientific">Timema genevievae</name>
    <name type="common">Walking stick</name>
    <dbReference type="NCBI Taxonomy" id="629358"/>
    <lineage>
        <taxon>Eukaryota</taxon>
        <taxon>Metazoa</taxon>
        <taxon>Ecdysozoa</taxon>
        <taxon>Arthropoda</taxon>
        <taxon>Hexapoda</taxon>
        <taxon>Insecta</taxon>
        <taxon>Pterygota</taxon>
        <taxon>Neoptera</taxon>
        <taxon>Polyneoptera</taxon>
        <taxon>Phasmatodea</taxon>
        <taxon>Timematodea</taxon>
        <taxon>Timematoidea</taxon>
        <taxon>Timematidae</taxon>
        <taxon>Timema</taxon>
    </lineage>
</organism>
<name>A0A7R9KBG3_TIMGE</name>
<accession>A0A7R9KBG3</accession>
<dbReference type="InterPro" id="IPR003961">
    <property type="entry name" value="FN3_dom"/>
</dbReference>
<keyword evidence="1" id="KW-0677">Repeat</keyword>
<proteinExistence type="predicted"/>
<dbReference type="Pfam" id="PF00041">
    <property type="entry name" value="fn3"/>
    <property type="match status" value="1"/>
</dbReference>
<dbReference type="PANTHER" id="PTHR46708">
    <property type="entry name" value="TENASCIN"/>
    <property type="match status" value="1"/>
</dbReference>
<dbReference type="PANTHER" id="PTHR46708:SF2">
    <property type="entry name" value="FIBRONECTIN TYPE-III DOMAIN-CONTAINING PROTEIN"/>
    <property type="match status" value="1"/>
</dbReference>
<dbReference type="InterPro" id="IPR050991">
    <property type="entry name" value="ECM_Regulatory_Proteins"/>
</dbReference>
<dbReference type="PROSITE" id="PS50853">
    <property type="entry name" value="FN3"/>
    <property type="match status" value="1"/>
</dbReference>
<dbReference type="AlphaFoldDB" id="A0A7R9KBG3"/>
<feature type="domain" description="Fibronectin type-III" evidence="2">
    <location>
        <begin position="14"/>
        <end position="107"/>
    </location>
</feature>
<reference evidence="3" key="1">
    <citation type="submission" date="2020-11" db="EMBL/GenBank/DDBJ databases">
        <authorList>
            <person name="Tran Van P."/>
        </authorList>
    </citation>
    <scope>NUCLEOTIDE SEQUENCE</scope>
</reference>
<evidence type="ECO:0000313" key="3">
    <source>
        <dbReference type="EMBL" id="CAD7613461.1"/>
    </source>
</evidence>
<gene>
    <name evidence="3" type="ORF">TGEB3V08_LOCUS11273</name>
</gene>
<dbReference type="EMBL" id="OE848970">
    <property type="protein sequence ID" value="CAD7613461.1"/>
    <property type="molecule type" value="Genomic_DNA"/>
</dbReference>
<dbReference type="SUPFAM" id="SSF49265">
    <property type="entry name" value="Fibronectin type III"/>
    <property type="match status" value="1"/>
</dbReference>
<evidence type="ECO:0000259" key="2">
    <source>
        <dbReference type="PROSITE" id="PS50853"/>
    </source>
</evidence>
<protein>
    <recommendedName>
        <fullName evidence="2">Fibronectin type-III domain-containing protein</fullName>
    </recommendedName>
</protein>
<dbReference type="InterPro" id="IPR036116">
    <property type="entry name" value="FN3_sf"/>
</dbReference>
<sequence length="373" mass="40578">MPPKRKANVQAGQPPERVKGVQVYSAYETNITVLWLLPSHTQCLEGVQVCLSPRDGNQSDCAVQSSHAHAARTFTGLTPCSGYHISVTTVSSSGEYSKAVTVSAESACDLRDHGLRLGSVANFLTNQYHHKCVEEYEICWGSFQDDEDCTVQDRSVTTLNITELTYCSEYLVGVTALRRPGNSSRVDATATFGSRPAHNPTFLFLNATSIEAGEEAANVAMDCIDYYQVCLKAISEETVCVGQTRDSTAVCVPDLLTCTSYTFDATARAEGDGRSVLSGQVNTRAAGNNTLPSSACVADINTEGTRNTQYEFCNEKKEEHSSHFTLLPLDKEVMAASNHPSTPNPLPRFVEYPHFTGGDHQLVICLSDTYKMA</sequence>
<evidence type="ECO:0000256" key="1">
    <source>
        <dbReference type="ARBA" id="ARBA00022737"/>
    </source>
</evidence>
<dbReference type="Gene3D" id="2.60.40.10">
    <property type="entry name" value="Immunoglobulins"/>
    <property type="match status" value="1"/>
</dbReference>
<dbReference type="InterPro" id="IPR013783">
    <property type="entry name" value="Ig-like_fold"/>
</dbReference>